<keyword evidence="4 6" id="KW-0472">Membrane</keyword>
<name>A0A7R7XGF1_9EURO</name>
<proteinExistence type="inferred from homology"/>
<evidence type="ECO:0000256" key="6">
    <source>
        <dbReference type="SAM" id="Phobius"/>
    </source>
</evidence>
<feature type="transmembrane region" description="Helical" evidence="6">
    <location>
        <begin position="110"/>
        <end position="132"/>
    </location>
</feature>
<keyword evidence="3 6" id="KW-1133">Transmembrane helix</keyword>
<gene>
    <name evidence="8" type="ORF">APUU_21288S</name>
</gene>
<evidence type="ECO:0000256" key="2">
    <source>
        <dbReference type="ARBA" id="ARBA00022692"/>
    </source>
</evidence>
<feature type="transmembrane region" description="Helical" evidence="6">
    <location>
        <begin position="224"/>
        <end position="244"/>
    </location>
</feature>
<dbReference type="PANTHER" id="PTHR33048:SF158">
    <property type="entry name" value="MEMBRANE PROTEIN PTH11-LIKE, PUTATIVE-RELATED"/>
    <property type="match status" value="1"/>
</dbReference>
<dbReference type="InterPro" id="IPR049326">
    <property type="entry name" value="Rhodopsin_dom_fungi"/>
</dbReference>
<dbReference type="GeneID" id="64970861"/>
<evidence type="ECO:0000256" key="1">
    <source>
        <dbReference type="ARBA" id="ARBA00004141"/>
    </source>
</evidence>
<comment type="subcellular location">
    <subcellularLocation>
        <location evidence="1">Membrane</location>
        <topology evidence="1">Multi-pass membrane protein</topology>
    </subcellularLocation>
</comment>
<feature type="domain" description="Rhodopsin" evidence="7">
    <location>
        <begin position="49"/>
        <end position="282"/>
    </location>
</feature>
<evidence type="ECO:0000256" key="5">
    <source>
        <dbReference type="ARBA" id="ARBA00038359"/>
    </source>
</evidence>
<reference evidence="8" key="1">
    <citation type="submission" date="2021-01" db="EMBL/GenBank/DDBJ databases">
        <authorList>
            <consortium name="Aspergillus puulaauensis MK2 genome sequencing consortium"/>
            <person name="Kazuki M."/>
            <person name="Futagami T."/>
        </authorList>
    </citation>
    <scope>NUCLEOTIDE SEQUENCE</scope>
    <source>
        <strain evidence="8">MK2</strain>
    </source>
</reference>
<feature type="transmembrane region" description="Helical" evidence="6">
    <location>
        <begin position="189"/>
        <end position="212"/>
    </location>
</feature>
<accession>A0A7R7XGF1</accession>
<feature type="transmembrane region" description="Helical" evidence="6">
    <location>
        <begin position="69"/>
        <end position="90"/>
    </location>
</feature>
<comment type="similarity">
    <text evidence="5">Belongs to the SAT4 family.</text>
</comment>
<evidence type="ECO:0000313" key="8">
    <source>
        <dbReference type="EMBL" id="BCS20856.1"/>
    </source>
</evidence>
<dbReference type="GO" id="GO:0016020">
    <property type="term" value="C:membrane"/>
    <property type="evidence" value="ECO:0007669"/>
    <property type="project" value="UniProtKB-SubCell"/>
</dbReference>
<evidence type="ECO:0000313" key="9">
    <source>
        <dbReference type="Proteomes" id="UP000654913"/>
    </source>
</evidence>
<dbReference type="OrthoDB" id="10058185at2759"/>
<dbReference type="RefSeq" id="XP_041553050.1">
    <property type="nucleotide sequence ID" value="XM_041700023.1"/>
</dbReference>
<evidence type="ECO:0000259" key="7">
    <source>
        <dbReference type="Pfam" id="PF20684"/>
    </source>
</evidence>
<feature type="transmembrane region" description="Helical" evidence="6">
    <location>
        <begin position="31"/>
        <end position="49"/>
    </location>
</feature>
<dbReference type="PANTHER" id="PTHR33048">
    <property type="entry name" value="PTH11-LIKE INTEGRAL MEMBRANE PROTEIN (AFU_ORTHOLOGUE AFUA_5G11245)"/>
    <property type="match status" value="1"/>
</dbReference>
<evidence type="ECO:0000256" key="4">
    <source>
        <dbReference type="ARBA" id="ARBA00023136"/>
    </source>
</evidence>
<dbReference type="AlphaFoldDB" id="A0A7R7XGF1"/>
<dbReference type="KEGG" id="apuu:APUU_21288S"/>
<dbReference type="InterPro" id="IPR052337">
    <property type="entry name" value="SAT4-like"/>
</dbReference>
<sequence length="371" mass="40251">MEELPLDQQPAMPPPPGLETNFVDPPSRQPAIIAMSVVFVSLMLLVVSVRTYTRTRILKSWGWDDTTCIIAVIGSLANLGSFMKLLDLGLGLHMWDIPMSVFMSESNARFLAAGITYPRTVGFTKISILLLYKRLFPIAKMKIAIWVGIAIIGTLYGAFIITSAVNIGICVTVGTDISPFCDFVHTGLVIWQAATNVVTDFYLVILPIPSVLKLKLSRKKKIGLCLTFASGLGACAASIARLIISVKNVYGGWDVMWVSGELALYSIAEVNIGIIVACVFTFPVFFTRLVESRVCSKLKSSLGLSGQNCGSSSVLPIREQHTIRAVGPGVSEPGDLAKRHILRERGISWSVDSGQSTLVPRGEDDVKDGMI</sequence>
<dbReference type="Proteomes" id="UP000654913">
    <property type="component" value="Chromosome 2"/>
</dbReference>
<organism evidence="8 9">
    <name type="scientific">Aspergillus puulaauensis</name>
    <dbReference type="NCBI Taxonomy" id="1220207"/>
    <lineage>
        <taxon>Eukaryota</taxon>
        <taxon>Fungi</taxon>
        <taxon>Dikarya</taxon>
        <taxon>Ascomycota</taxon>
        <taxon>Pezizomycotina</taxon>
        <taxon>Eurotiomycetes</taxon>
        <taxon>Eurotiomycetidae</taxon>
        <taxon>Eurotiales</taxon>
        <taxon>Aspergillaceae</taxon>
        <taxon>Aspergillus</taxon>
    </lineage>
</organism>
<keyword evidence="2 6" id="KW-0812">Transmembrane</keyword>
<evidence type="ECO:0000256" key="3">
    <source>
        <dbReference type="ARBA" id="ARBA00022989"/>
    </source>
</evidence>
<protein>
    <recommendedName>
        <fullName evidence="7">Rhodopsin domain-containing protein</fullName>
    </recommendedName>
</protein>
<reference evidence="8" key="2">
    <citation type="submission" date="2021-02" db="EMBL/GenBank/DDBJ databases">
        <title>Aspergillus puulaauensis MK2 genome sequence.</title>
        <authorList>
            <person name="Futagami T."/>
            <person name="Mori K."/>
            <person name="Kadooka C."/>
            <person name="Tanaka T."/>
        </authorList>
    </citation>
    <scope>NUCLEOTIDE SEQUENCE</scope>
    <source>
        <strain evidence="8">MK2</strain>
    </source>
</reference>
<keyword evidence="9" id="KW-1185">Reference proteome</keyword>
<feature type="transmembrane region" description="Helical" evidence="6">
    <location>
        <begin position="264"/>
        <end position="290"/>
    </location>
</feature>
<feature type="transmembrane region" description="Helical" evidence="6">
    <location>
        <begin position="144"/>
        <end position="169"/>
    </location>
</feature>
<dbReference type="EMBL" id="AP024444">
    <property type="protein sequence ID" value="BCS20856.1"/>
    <property type="molecule type" value="Genomic_DNA"/>
</dbReference>
<dbReference type="Pfam" id="PF20684">
    <property type="entry name" value="Fung_rhodopsin"/>
    <property type="match status" value="1"/>
</dbReference>